<organism evidence="5 6">
    <name type="scientific">Paenibacillus aestuarii</name>
    <dbReference type="NCBI Taxonomy" id="516965"/>
    <lineage>
        <taxon>Bacteria</taxon>
        <taxon>Bacillati</taxon>
        <taxon>Bacillota</taxon>
        <taxon>Bacilli</taxon>
        <taxon>Bacillales</taxon>
        <taxon>Paenibacillaceae</taxon>
        <taxon>Paenibacillus</taxon>
    </lineage>
</organism>
<dbReference type="PRINTS" id="PR01011">
    <property type="entry name" value="GLUTPROXDASE"/>
</dbReference>
<dbReference type="InterPro" id="IPR036249">
    <property type="entry name" value="Thioredoxin-like_sf"/>
</dbReference>
<dbReference type="Pfam" id="PF00255">
    <property type="entry name" value="GSHPx"/>
    <property type="match status" value="1"/>
</dbReference>
<comment type="similarity">
    <text evidence="1 4">Belongs to the glutathione peroxidase family.</text>
</comment>
<reference evidence="6" key="1">
    <citation type="journal article" date="2019" name="Int. J. Syst. Evol. Microbiol.">
        <title>The Global Catalogue of Microorganisms (GCM) 10K type strain sequencing project: providing services to taxonomists for standard genome sequencing and annotation.</title>
        <authorList>
            <consortium name="The Broad Institute Genomics Platform"/>
            <consortium name="The Broad Institute Genome Sequencing Center for Infectious Disease"/>
            <person name="Wu L."/>
            <person name="Ma J."/>
        </authorList>
    </citation>
    <scope>NUCLEOTIDE SEQUENCE [LARGE SCALE GENOMIC DNA]</scope>
    <source>
        <strain evidence="6">KACC 11904</strain>
    </source>
</reference>
<keyword evidence="2 4" id="KW-0575">Peroxidase</keyword>
<dbReference type="PROSITE" id="PS51355">
    <property type="entry name" value="GLUTATHIONE_PEROXID_3"/>
    <property type="match status" value="1"/>
</dbReference>
<comment type="caution">
    <text evidence="5">The sequence shown here is derived from an EMBL/GenBank/DDBJ whole genome shotgun (WGS) entry which is preliminary data.</text>
</comment>
<dbReference type="Proteomes" id="UP001596044">
    <property type="component" value="Unassembled WGS sequence"/>
</dbReference>
<sequence>MNVFDFQALTIRGEDQALSEYRGQVLLIVNTATKCGFAPQFKGLQALHDKYKAEGFSVLGFPCNQFKEQEPGSDAQVEQACQLNFGVKFPLFAKIDVNGADTHPLYRHLKQQASGILGSSIKWNFTKFLVDQEGRVIKRFSPTTKPSKIESYIRKLLDKSAAHV</sequence>
<dbReference type="RefSeq" id="WP_270880026.1">
    <property type="nucleotide sequence ID" value="NZ_JAQFVF010000027.1"/>
</dbReference>
<dbReference type="Gene3D" id="3.40.30.10">
    <property type="entry name" value="Glutaredoxin"/>
    <property type="match status" value="1"/>
</dbReference>
<dbReference type="PROSITE" id="PS00763">
    <property type="entry name" value="GLUTATHIONE_PEROXID_2"/>
    <property type="match status" value="1"/>
</dbReference>
<dbReference type="InterPro" id="IPR029759">
    <property type="entry name" value="GPX_AS"/>
</dbReference>
<dbReference type="SUPFAM" id="SSF52833">
    <property type="entry name" value="Thioredoxin-like"/>
    <property type="match status" value="1"/>
</dbReference>
<keyword evidence="3 4" id="KW-0560">Oxidoreductase</keyword>
<dbReference type="PIRSF" id="PIRSF000303">
    <property type="entry name" value="Glutathion_perox"/>
    <property type="match status" value="1"/>
</dbReference>
<dbReference type="GO" id="GO:0004601">
    <property type="term" value="F:peroxidase activity"/>
    <property type="evidence" value="ECO:0007669"/>
    <property type="project" value="UniProtKB-KW"/>
</dbReference>
<evidence type="ECO:0000256" key="4">
    <source>
        <dbReference type="RuleBase" id="RU000499"/>
    </source>
</evidence>
<evidence type="ECO:0000256" key="2">
    <source>
        <dbReference type="ARBA" id="ARBA00022559"/>
    </source>
</evidence>
<evidence type="ECO:0000256" key="3">
    <source>
        <dbReference type="ARBA" id="ARBA00023002"/>
    </source>
</evidence>
<accession>A0ABW0KFA3</accession>
<keyword evidence="6" id="KW-1185">Reference proteome</keyword>
<gene>
    <name evidence="5" type="ORF">ACFPOG_26555</name>
</gene>
<dbReference type="InterPro" id="IPR029760">
    <property type="entry name" value="GPX_CS"/>
</dbReference>
<dbReference type="PROSITE" id="PS00460">
    <property type="entry name" value="GLUTATHIONE_PEROXID_1"/>
    <property type="match status" value="1"/>
</dbReference>
<evidence type="ECO:0000256" key="1">
    <source>
        <dbReference type="ARBA" id="ARBA00006926"/>
    </source>
</evidence>
<dbReference type="EMBL" id="JBHSMJ010000040">
    <property type="protein sequence ID" value="MFC5451767.1"/>
    <property type="molecule type" value="Genomic_DNA"/>
</dbReference>
<evidence type="ECO:0000313" key="6">
    <source>
        <dbReference type="Proteomes" id="UP001596044"/>
    </source>
</evidence>
<dbReference type="PANTHER" id="PTHR11592">
    <property type="entry name" value="GLUTATHIONE PEROXIDASE"/>
    <property type="match status" value="1"/>
</dbReference>
<evidence type="ECO:0000313" key="5">
    <source>
        <dbReference type="EMBL" id="MFC5451767.1"/>
    </source>
</evidence>
<name>A0ABW0KFA3_9BACL</name>
<dbReference type="InterPro" id="IPR000889">
    <property type="entry name" value="Glutathione_peroxidase"/>
</dbReference>
<protein>
    <recommendedName>
        <fullName evidence="4">Glutathione peroxidase</fullName>
    </recommendedName>
</protein>
<proteinExistence type="inferred from homology"/>
<dbReference type="CDD" id="cd00340">
    <property type="entry name" value="GSH_Peroxidase"/>
    <property type="match status" value="1"/>
</dbReference>
<dbReference type="PANTHER" id="PTHR11592:SF78">
    <property type="entry name" value="GLUTATHIONE PEROXIDASE"/>
    <property type="match status" value="1"/>
</dbReference>